<evidence type="ECO:0000313" key="2">
    <source>
        <dbReference type="Proteomes" id="UP000050640"/>
    </source>
</evidence>
<dbReference type="STRING" id="1147741.A0A0R3RSG8"/>
<dbReference type="AlphaFoldDB" id="A0A0R3RSG8"/>
<dbReference type="SUPFAM" id="SSF57414">
    <property type="entry name" value="Hairpin loop containing domain-like"/>
    <property type="match status" value="1"/>
</dbReference>
<keyword evidence="2" id="KW-1185">Reference proteome</keyword>
<dbReference type="InterPro" id="IPR003609">
    <property type="entry name" value="Pan_app"/>
</dbReference>
<proteinExistence type="predicted"/>
<dbReference type="Proteomes" id="UP000050640">
    <property type="component" value="Unplaced"/>
</dbReference>
<sequence length="296" mass="33208">MCEIGENNDPKRQRTDEAQRIFGDNNRINATKPTKMNSVIGDYADINSCFVYKKDYRLELSTNDIESTESVEFKDDCLRSCLRSLLSGGFTCRSLMHMPKDEDCVLTALDGEKAVRTEQKSSQIPVNFYENLCAKLPVQGGIVEGQLRGFRGGDGMIKLTQIRGSKPSTLIILDGVHEKKDFDITYHDDEIKDCFKMTMDEKHNGKKLITVDSDGVGMAVQPWTEIEFDILNDSVLNKTITVTETSTGEVILCGKLKVKGSREEWERAKNSTGKACKFCLIIICILVSVSKQIHDL</sequence>
<feature type="domain" description="Apple" evidence="1">
    <location>
        <begin position="49"/>
        <end position="133"/>
    </location>
</feature>
<reference evidence="3" key="1">
    <citation type="submission" date="2017-02" db="UniProtKB">
        <authorList>
            <consortium name="WormBaseParasite"/>
        </authorList>
    </citation>
    <scope>IDENTIFICATION</scope>
</reference>
<dbReference type="PROSITE" id="PS50948">
    <property type="entry name" value="PAN"/>
    <property type="match status" value="1"/>
</dbReference>
<organism evidence="2 3">
    <name type="scientific">Elaeophora elaphi</name>
    <dbReference type="NCBI Taxonomy" id="1147741"/>
    <lineage>
        <taxon>Eukaryota</taxon>
        <taxon>Metazoa</taxon>
        <taxon>Ecdysozoa</taxon>
        <taxon>Nematoda</taxon>
        <taxon>Chromadorea</taxon>
        <taxon>Rhabditida</taxon>
        <taxon>Spirurina</taxon>
        <taxon>Spiruromorpha</taxon>
        <taxon>Filarioidea</taxon>
        <taxon>Onchocercidae</taxon>
        <taxon>Elaeophora</taxon>
    </lineage>
</organism>
<evidence type="ECO:0000259" key="1">
    <source>
        <dbReference type="PROSITE" id="PS50948"/>
    </source>
</evidence>
<dbReference type="WBParaSite" id="EEL_0000477101-mRNA-1">
    <property type="protein sequence ID" value="EEL_0000477101-mRNA-1"/>
    <property type="gene ID" value="EEL_0000477101"/>
</dbReference>
<evidence type="ECO:0000313" key="3">
    <source>
        <dbReference type="WBParaSite" id="EEL_0000477101-mRNA-1"/>
    </source>
</evidence>
<dbReference type="Gene3D" id="3.50.4.10">
    <property type="entry name" value="Hepatocyte Growth Factor"/>
    <property type="match status" value="1"/>
</dbReference>
<accession>A0A0R3RSG8</accession>
<name>A0A0R3RSG8_9BILA</name>
<protein>
    <submittedName>
        <fullName evidence="3">Apple domain-containing protein</fullName>
    </submittedName>
</protein>